<reference evidence="2 3" key="1">
    <citation type="submission" date="2022-08" db="EMBL/GenBank/DDBJ databases">
        <title>Polyphasic taxonomy analysis of Qipengyuania sp.RS5-5.</title>
        <authorList>
            <person name="Xamxidin M."/>
            <person name="Wu M."/>
        </authorList>
    </citation>
    <scope>NUCLEOTIDE SEQUENCE [LARGE SCALE GENOMIC DNA]</scope>
    <source>
        <strain evidence="2 3">RS5-5</strain>
    </source>
</reference>
<comment type="caution">
    <text evidence="2">The sequence shown here is derived from an EMBL/GenBank/DDBJ whole genome shotgun (WGS) entry which is preliminary data.</text>
</comment>
<accession>A0ABT1XXD1</accession>
<proteinExistence type="predicted"/>
<keyword evidence="1" id="KW-1133">Transmembrane helix</keyword>
<evidence type="ECO:0000313" key="2">
    <source>
        <dbReference type="EMBL" id="MCR2835112.1"/>
    </source>
</evidence>
<dbReference type="RefSeq" id="WP_257596981.1">
    <property type="nucleotide sequence ID" value="NZ_JANKHH010000007.1"/>
</dbReference>
<protein>
    <submittedName>
        <fullName evidence="2">DUF983 domain-containing protein</fullName>
    </submittedName>
</protein>
<keyword evidence="1" id="KW-0812">Transmembrane</keyword>
<organism evidence="2 3">
    <name type="scientific">Parerythrobacter lacustris</name>
    <dbReference type="NCBI Taxonomy" id="2969984"/>
    <lineage>
        <taxon>Bacteria</taxon>
        <taxon>Pseudomonadati</taxon>
        <taxon>Pseudomonadota</taxon>
        <taxon>Alphaproteobacteria</taxon>
        <taxon>Sphingomonadales</taxon>
        <taxon>Erythrobacteraceae</taxon>
        <taxon>Parerythrobacter</taxon>
    </lineage>
</organism>
<sequence length="128" mass="13577">MTSDNPDNAKGQPGLAEAALSGLCPRCGAPTLFEAIAQFAPRCPNCELDYTGFNVGDGPAAFLTLIIGGVVVGLALWLEVAVGPPFWIHALLWIPVVVLSVFAGLRFAKTWLIYAEYRNKAGEAGRDS</sequence>
<dbReference type="Proteomes" id="UP001206067">
    <property type="component" value="Unassembled WGS sequence"/>
</dbReference>
<keyword evidence="3" id="KW-1185">Reference proteome</keyword>
<evidence type="ECO:0000256" key="1">
    <source>
        <dbReference type="SAM" id="Phobius"/>
    </source>
</evidence>
<dbReference type="InterPro" id="IPR009325">
    <property type="entry name" value="DUF983"/>
</dbReference>
<dbReference type="EMBL" id="JANKHH010000007">
    <property type="protein sequence ID" value="MCR2835112.1"/>
    <property type="molecule type" value="Genomic_DNA"/>
</dbReference>
<evidence type="ECO:0000313" key="3">
    <source>
        <dbReference type="Proteomes" id="UP001206067"/>
    </source>
</evidence>
<gene>
    <name evidence="2" type="ORF">NSO95_14275</name>
</gene>
<keyword evidence="1" id="KW-0472">Membrane</keyword>
<dbReference type="Pfam" id="PF06170">
    <property type="entry name" value="DUF983"/>
    <property type="match status" value="1"/>
</dbReference>
<feature type="transmembrane region" description="Helical" evidence="1">
    <location>
        <begin position="60"/>
        <end position="80"/>
    </location>
</feature>
<name>A0ABT1XXD1_9SPHN</name>
<feature type="transmembrane region" description="Helical" evidence="1">
    <location>
        <begin position="86"/>
        <end position="108"/>
    </location>
</feature>